<dbReference type="InterPro" id="IPR002401">
    <property type="entry name" value="Cyt_P450_E_grp-I"/>
</dbReference>
<dbReference type="EMBL" id="KZ084132">
    <property type="protein sequence ID" value="OSC98989.1"/>
    <property type="molecule type" value="Genomic_DNA"/>
</dbReference>
<dbReference type="SUPFAM" id="SSF48264">
    <property type="entry name" value="Cytochrome P450"/>
    <property type="match status" value="1"/>
</dbReference>
<keyword evidence="10" id="KW-0472">Membrane</keyword>
<evidence type="ECO:0000256" key="3">
    <source>
        <dbReference type="ARBA" id="ARBA00022617"/>
    </source>
</evidence>
<reference evidence="11 12" key="1">
    <citation type="journal article" date="2015" name="Biotechnol. Biofuels">
        <title>Enhanced degradation of softwood versus hardwood by the white-rot fungus Pycnoporus coccineus.</title>
        <authorList>
            <person name="Couturier M."/>
            <person name="Navarro D."/>
            <person name="Chevret D."/>
            <person name="Henrissat B."/>
            <person name="Piumi F."/>
            <person name="Ruiz-Duenas F.J."/>
            <person name="Martinez A.T."/>
            <person name="Grigoriev I.V."/>
            <person name="Riley R."/>
            <person name="Lipzen A."/>
            <person name="Berrin J.G."/>
            <person name="Master E.R."/>
            <person name="Rosso M.N."/>
        </authorList>
    </citation>
    <scope>NUCLEOTIDE SEQUENCE [LARGE SCALE GENOMIC DNA]</scope>
    <source>
        <strain evidence="11 12">BRFM310</strain>
    </source>
</reference>
<evidence type="ECO:0000256" key="6">
    <source>
        <dbReference type="ARBA" id="ARBA00023004"/>
    </source>
</evidence>
<dbReference type="STRING" id="1353009.A0A1Y2ICS3"/>
<dbReference type="PANTHER" id="PTHR24287">
    <property type="entry name" value="P450, PUTATIVE (EUROFUNG)-RELATED"/>
    <property type="match status" value="1"/>
</dbReference>
<name>A0A1Y2ICS3_TRAC3</name>
<keyword evidence="6 8" id="KW-0408">Iron</keyword>
<comment type="similarity">
    <text evidence="2 9">Belongs to the cytochrome P450 family.</text>
</comment>
<sequence length="609" mass="69405">MKFLPPGIPFLITHLILVSAPPFAVYSIRRALHARDIILPTWFWIIAAVLSGPLLYAIHVSNKYRGYRRRAAALGAALPPDLVGKEFGNMDVLRGIIEAFTHGYPSDMFDLGGEMCGPLFMYKIFWDVSYATTDPNVVKTILATDFANYEKGEMFHSYTDSLFGTGVFNADGELWKFHRSMSRPFFSRERISHFELFDRHAETALNKIKERVRSNVAFDFQDLVSRFTLDSATEFLFGSCVHSLNSSLPYPHGMSPYPSEAEKSPSERFAYAFGMAQRIVSERPRLGWVWPLREIFKNSTDEHMAVVDAFIEPILQEALRKKQERAQNDKNLDEKDTQDDETLLDHLVKQTSDRAILHDETLNILLAGRDTTAAALTFGVDLLCQHPAVLKRLREEIFEHVGPTRRPTYEDIRNMKYLRAFLNETLRLYPPVPFNIRYVMVGSPEAHVSSCTRFSIKEGTLPNPDPQGLPVYIPPRTAIAYSVFNMHRDPTFWGPTAEEFDPDRFLDERVGKYLVPNPFIFLPFNAGPRICLGQQFAYNEMSFFIIRLLQNFSSVSLDLTAQPPDSLPPAEWKEAPGRKGKEQIFPKSHLTLYANGGLWVKMEESDPAA</sequence>
<keyword evidence="3 8" id="KW-0349">Heme</keyword>
<protein>
    <submittedName>
        <fullName evidence="11">Cytochrome P450 monooxygenase pc-3</fullName>
    </submittedName>
</protein>
<keyword evidence="10" id="KW-0812">Transmembrane</keyword>
<evidence type="ECO:0000256" key="10">
    <source>
        <dbReference type="SAM" id="Phobius"/>
    </source>
</evidence>
<proteinExistence type="inferred from homology"/>
<evidence type="ECO:0000256" key="7">
    <source>
        <dbReference type="ARBA" id="ARBA00023033"/>
    </source>
</evidence>
<evidence type="ECO:0000256" key="9">
    <source>
        <dbReference type="RuleBase" id="RU000461"/>
    </source>
</evidence>
<dbReference type="GO" id="GO:0016705">
    <property type="term" value="F:oxidoreductase activity, acting on paired donors, with incorporation or reduction of molecular oxygen"/>
    <property type="evidence" value="ECO:0007669"/>
    <property type="project" value="InterPro"/>
</dbReference>
<dbReference type="GO" id="GO:0004497">
    <property type="term" value="F:monooxygenase activity"/>
    <property type="evidence" value="ECO:0007669"/>
    <property type="project" value="UniProtKB-KW"/>
</dbReference>
<evidence type="ECO:0000256" key="1">
    <source>
        <dbReference type="ARBA" id="ARBA00001971"/>
    </source>
</evidence>
<evidence type="ECO:0000256" key="4">
    <source>
        <dbReference type="ARBA" id="ARBA00022723"/>
    </source>
</evidence>
<dbReference type="GO" id="GO:0005506">
    <property type="term" value="F:iron ion binding"/>
    <property type="evidence" value="ECO:0007669"/>
    <property type="project" value="InterPro"/>
</dbReference>
<dbReference type="InterPro" id="IPR036396">
    <property type="entry name" value="Cyt_P450_sf"/>
</dbReference>
<keyword evidence="5 9" id="KW-0560">Oxidoreductase</keyword>
<dbReference type="Pfam" id="PF00067">
    <property type="entry name" value="p450"/>
    <property type="match status" value="2"/>
</dbReference>
<feature type="transmembrane region" description="Helical" evidence="10">
    <location>
        <begin position="6"/>
        <end position="25"/>
    </location>
</feature>
<dbReference type="OrthoDB" id="1470350at2759"/>
<keyword evidence="10" id="KW-1133">Transmembrane helix</keyword>
<dbReference type="InterPro" id="IPR047146">
    <property type="entry name" value="Cyt_P450_E_CYP52_fungi"/>
</dbReference>
<dbReference type="PRINTS" id="PR00463">
    <property type="entry name" value="EP450I"/>
</dbReference>
<accession>A0A1Y2ICS3</accession>
<evidence type="ECO:0000313" key="12">
    <source>
        <dbReference type="Proteomes" id="UP000193067"/>
    </source>
</evidence>
<gene>
    <name evidence="11" type="ORF">PYCCODRAFT_1416824</name>
</gene>
<comment type="cofactor">
    <cofactor evidence="1 8">
        <name>heme</name>
        <dbReference type="ChEBI" id="CHEBI:30413"/>
    </cofactor>
</comment>
<dbReference type="Proteomes" id="UP000193067">
    <property type="component" value="Unassembled WGS sequence"/>
</dbReference>
<feature type="binding site" description="axial binding residue" evidence="8">
    <location>
        <position position="531"/>
    </location>
    <ligand>
        <name>heme</name>
        <dbReference type="ChEBI" id="CHEBI:30413"/>
    </ligand>
    <ligandPart>
        <name>Fe</name>
        <dbReference type="ChEBI" id="CHEBI:18248"/>
    </ligandPart>
</feature>
<dbReference type="CDD" id="cd11063">
    <property type="entry name" value="CYP52"/>
    <property type="match status" value="1"/>
</dbReference>
<dbReference type="InterPro" id="IPR001128">
    <property type="entry name" value="Cyt_P450"/>
</dbReference>
<evidence type="ECO:0000256" key="5">
    <source>
        <dbReference type="ARBA" id="ARBA00023002"/>
    </source>
</evidence>
<keyword evidence="12" id="KW-1185">Reference proteome</keyword>
<evidence type="ECO:0000256" key="2">
    <source>
        <dbReference type="ARBA" id="ARBA00010617"/>
    </source>
</evidence>
<evidence type="ECO:0000313" key="11">
    <source>
        <dbReference type="EMBL" id="OSC98989.1"/>
    </source>
</evidence>
<dbReference type="AlphaFoldDB" id="A0A1Y2ICS3"/>
<dbReference type="PROSITE" id="PS00086">
    <property type="entry name" value="CYTOCHROME_P450"/>
    <property type="match status" value="1"/>
</dbReference>
<dbReference type="InterPro" id="IPR017972">
    <property type="entry name" value="Cyt_P450_CS"/>
</dbReference>
<keyword evidence="7 9" id="KW-0503">Monooxygenase</keyword>
<keyword evidence="4 8" id="KW-0479">Metal-binding</keyword>
<dbReference type="PANTHER" id="PTHR24287:SF1">
    <property type="entry name" value="P450, PUTATIVE (EUROFUNG)-RELATED"/>
    <property type="match status" value="1"/>
</dbReference>
<dbReference type="Gene3D" id="1.10.630.10">
    <property type="entry name" value="Cytochrome P450"/>
    <property type="match status" value="1"/>
</dbReference>
<organism evidence="11 12">
    <name type="scientific">Trametes coccinea (strain BRFM310)</name>
    <name type="common">Pycnoporus coccineus</name>
    <dbReference type="NCBI Taxonomy" id="1353009"/>
    <lineage>
        <taxon>Eukaryota</taxon>
        <taxon>Fungi</taxon>
        <taxon>Dikarya</taxon>
        <taxon>Basidiomycota</taxon>
        <taxon>Agaricomycotina</taxon>
        <taxon>Agaricomycetes</taxon>
        <taxon>Polyporales</taxon>
        <taxon>Polyporaceae</taxon>
        <taxon>Trametes</taxon>
    </lineage>
</organism>
<feature type="transmembrane region" description="Helical" evidence="10">
    <location>
        <begin position="37"/>
        <end position="58"/>
    </location>
</feature>
<dbReference type="GO" id="GO:0020037">
    <property type="term" value="F:heme binding"/>
    <property type="evidence" value="ECO:0007669"/>
    <property type="project" value="InterPro"/>
</dbReference>
<evidence type="ECO:0000256" key="8">
    <source>
        <dbReference type="PIRSR" id="PIRSR602401-1"/>
    </source>
</evidence>
<dbReference type="PRINTS" id="PR00385">
    <property type="entry name" value="P450"/>
</dbReference>